<comment type="subcellular location">
    <subcellularLocation>
        <location evidence="1">Secreted</location>
    </subcellularLocation>
</comment>
<evidence type="ECO:0000256" key="4">
    <source>
        <dbReference type="ARBA" id="ARBA00022525"/>
    </source>
</evidence>
<evidence type="ECO:0000256" key="7">
    <source>
        <dbReference type="ARBA" id="ARBA00023239"/>
    </source>
</evidence>
<dbReference type="InParanoid" id="K1RKE6"/>
<keyword evidence="7" id="KW-0456">Lyase</keyword>
<dbReference type="GO" id="GO:0008270">
    <property type="term" value="F:zinc ion binding"/>
    <property type="evidence" value="ECO:0007669"/>
    <property type="project" value="InterPro"/>
</dbReference>
<evidence type="ECO:0000256" key="1">
    <source>
        <dbReference type="ARBA" id="ARBA00004613"/>
    </source>
</evidence>
<dbReference type="PANTHER" id="PTHR18952">
    <property type="entry name" value="CARBONIC ANHYDRASE"/>
    <property type="match status" value="1"/>
</dbReference>
<dbReference type="SMART" id="SM01057">
    <property type="entry name" value="Carb_anhydrase"/>
    <property type="match status" value="1"/>
</dbReference>
<comment type="similarity">
    <text evidence="2">Belongs to the alpha-carbonic anhydrase family.</text>
</comment>
<keyword evidence="4" id="KW-0964">Secreted</keyword>
<keyword evidence="6" id="KW-0862">Zinc</keyword>
<reference evidence="10" key="1">
    <citation type="journal article" date="2012" name="Nature">
        <title>The oyster genome reveals stress adaptation and complexity of shell formation.</title>
        <authorList>
            <person name="Zhang G."/>
            <person name="Fang X."/>
            <person name="Guo X."/>
            <person name="Li L."/>
            <person name="Luo R."/>
            <person name="Xu F."/>
            <person name="Yang P."/>
            <person name="Zhang L."/>
            <person name="Wang X."/>
            <person name="Qi H."/>
            <person name="Xiong Z."/>
            <person name="Que H."/>
            <person name="Xie Y."/>
            <person name="Holland P.W."/>
            <person name="Paps J."/>
            <person name="Zhu Y."/>
            <person name="Wu F."/>
            <person name="Chen Y."/>
            <person name="Wang J."/>
            <person name="Peng C."/>
            <person name="Meng J."/>
            <person name="Yang L."/>
            <person name="Liu J."/>
            <person name="Wen B."/>
            <person name="Zhang N."/>
            <person name="Huang Z."/>
            <person name="Zhu Q."/>
            <person name="Feng Y."/>
            <person name="Mount A."/>
            <person name="Hedgecock D."/>
            <person name="Xu Z."/>
            <person name="Liu Y."/>
            <person name="Domazet-Loso T."/>
            <person name="Du Y."/>
            <person name="Sun X."/>
            <person name="Zhang S."/>
            <person name="Liu B."/>
            <person name="Cheng P."/>
            <person name="Jiang X."/>
            <person name="Li J."/>
            <person name="Fan D."/>
            <person name="Wang W."/>
            <person name="Fu W."/>
            <person name="Wang T."/>
            <person name="Wang B."/>
            <person name="Zhang J."/>
            <person name="Peng Z."/>
            <person name="Li Y."/>
            <person name="Li N."/>
            <person name="Wang J."/>
            <person name="Chen M."/>
            <person name="He Y."/>
            <person name="Tan F."/>
            <person name="Song X."/>
            <person name="Zheng Q."/>
            <person name="Huang R."/>
            <person name="Yang H."/>
            <person name="Du X."/>
            <person name="Chen L."/>
            <person name="Yang M."/>
            <person name="Gaffney P.M."/>
            <person name="Wang S."/>
            <person name="Luo L."/>
            <person name="She Z."/>
            <person name="Ming Y."/>
            <person name="Huang W."/>
            <person name="Zhang S."/>
            <person name="Huang B."/>
            <person name="Zhang Y."/>
            <person name="Qu T."/>
            <person name="Ni P."/>
            <person name="Miao G."/>
            <person name="Wang J."/>
            <person name="Wang Q."/>
            <person name="Steinberg C.E."/>
            <person name="Wang H."/>
            <person name="Li N."/>
            <person name="Qian L."/>
            <person name="Zhang G."/>
            <person name="Li Y."/>
            <person name="Yang H."/>
            <person name="Liu X."/>
            <person name="Wang J."/>
            <person name="Yin Y."/>
            <person name="Wang J."/>
        </authorList>
    </citation>
    <scope>NUCLEOTIDE SEQUENCE [LARGE SCALE GENOMIC DNA]</scope>
    <source>
        <strain evidence="10">05x7-T-G4-1.051#20</strain>
    </source>
</reference>
<evidence type="ECO:0000256" key="5">
    <source>
        <dbReference type="ARBA" id="ARBA00022723"/>
    </source>
</evidence>
<evidence type="ECO:0000256" key="6">
    <source>
        <dbReference type="ARBA" id="ARBA00022833"/>
    </source>
</evidence>
<gene>
    <name evidence="10" type="ORF">CGI_10016369</name>
</gene>
<dbReference type="PROSITE" id="PS51144">
    <property type="entry name" value="ALPHA_CA_2"/>
    <property type="match status" value="1"/>
</dbReference>
<protein>
    <recommendedName>
        <fullName evidence="3">carbonic anhydrase</fullName>
        <ecNumber evidence="3">4.2.1.1</ecNumber>
    </recommendedName>
</protein>
<dbReference type="EMBL" id="JH817213">
    <property type="protein sequence ID" value="EKC34781.1"/>
    <property type="molecule type" value="Genomic_DNA"/>
</dbReference>
<accession>K1RKE6</accession>
<sequence length="476" mass="54194">MPNQKLGFHNLCKRVKGKAINNGHHPEFETTNKKIKLFNVPGQGHDHYVFKEIHVHTGALESAGSEHSIDNNFSPLEVHAVFLNEQYNDPDEAKAKSGGVTVIAVQVQIANEDLEIGDSVSLELRDKESSNQPCQCAPLDVVCRKKRCFCKGPNDLFCKTTKNQACSDKFGEGLVCRASGIGRCSGDEECSGLKKCRRNDFMQVNQAPNNYCSLPKICRVRYARELSHLMEKYYEKTRHYTTKTAPDAKKITRILENITPKDILPYSWNYYTYSGSLTAPPCYESVQWIVMRCPIKISRKGFLGIKQKYNSFRKSNLSSQFNGNLETEIATSELLDYYGCTFADARPETVCIPCRHVIQDFTYKDSYLKNYVEGKNRGAGLERHEFVHLDCPLDDDSGFFVLGKLSEDEFHLTAFRVPKRHTLYVPANCIHSNDYLKGTWRTMLSDESNIDQVFLKRKTKENGVNKLQSFTFSFAL</sequence>
<dbReference type="HOGENOM" id="CLU_573976_0_0_1"/>
<comment type="catalytic activity">
    <reaction evidence="8">
        <text>hydrogencarbonate + H(+) = CO2 + H2O</text>
        <dbReference type="Rhea" id="RHEA:10748"/>
        <dbReference type="ChEBI" id="CHEBI:15377"/>
        <dbReference type="ChEBI" id="CHEBI:15378"/>
        <dbReference type="ChEBI" id="CHEBI:16526"/>
        <dbReference type="ChEBI" id="CHEBI:17544"/>
        <dbReference type="EC" id="4.2.1.1"/>
    </reaction>
</comment>
<organism evidence="10">
    <name type="scientific">Magallana gigas</name>
    <name type="common">Pacific oyster</name>
    <name type="synonym">Crassostrea gigas</name>
    <dbReference type="NCBI Taxonomy" id="29159"/>
    <lineage>
        <taxon>Eukaryota</taxon>
        <taxon>Metazoa</taxon>
        <taxon>Spiralia</taxon>
        <taxon>Lophotrochozoa</taxon>
        <taxon>Mollusca</taxon>
        <taxon>Bivalvia</taxon>
        <taxon>Autobranchia</taxon>
        <taxon>Pteriomorphia</taxon>
        <taxon>Ostreida</taxon>
        <taxon>Ostreoidea</taxon>
        <taxon>Ostreidae</taxon>
        <taxon>Magallana</taxon>
    </lineage>
</organism>
<feature type="domain" description="Alpha-carbonic anhydrase" evidence="9">
    <location>
        <begin position="1"/>
        <end position="338"/>
    </location>
</feature>
<keyword evidence="5" id="KW-0479">Metal-binding</keyword>
<evidence type="ECO:0000256" key="2">
    <source>
        <dbReference type="ARBA" id="ARBA00010718"/>
    </source>
</evidence>
<dbReference type="GO" id="GO:0005576">
    <property type="term" value="C:extracellular region"/>
    <property type="evidence" value="ECO:0007669"/>
    <property type="project" value="UniProtKB-SubCell"/>
</dbReference>
<evidence type="ECO:0000259" key="9">
    <source>
        <dbReference type="PROSITE" id="PS51144"/>
    </source>
</evidence>
<name>K1RKE6_MAGGI</name>
<proteinExistence type="inferred from homology"/>
<evidence type="ECO:0000256" key="3">
    <source>
        <dbReference type="ARBA" id="ARBA00012925"/>
    </source>
</evidence>
<dbReference type="EC" id="4.2.1.1" evidence="3"/>
<dbReference type="InterPro" id="IPR001148">
    <property type="entry name" value="CA_dom"/>
</dbReference>
<dbReference type="GO" id="GO:0004089">
    <property type="term" value="F:carbonate dehydratase activity"/>
    <property type="evidence" value="ECO:0007669"/>
    <property type="project" value="UniProtKB-EC"/>
</dbReference>
<dbReference type="PANTHER" id="PTHR18952:SF265">
    <property type="entry name" value="CARBONIC ANHYDRASE"/>
    <property type="match status" value="1"/>
</dbReference>
<dbReference type="InterPro" id="IPR023561">
    <property type="entry name" value="Carbonic_anhydrase_a-class"/>
</dbReference>
<evidence type="ECO:0000313" key="10">
    <source>
        <dbReference type="EMBL" id="EKC34781.1"/>
    </source>
</evidence>
<dbReference type="InterPro" id="IPR036398">
    <property type="entry name" value="CA_dom_sf"/>
</dbReference>
<evidence type="ECO:0000256" key="8">
    <source>
        <dbReference type="ARBA" id="ARBA00048348"/>
    </source>
</evidence>
<dbReference type="SUPFAM" id="SSF51069">
    <property type="entry name" value="Carbonic anhydrase"/>
    <property type="match status" value="1"/>
</dbReference>
<dbReference type="Pfam" id="PF00194">
    <property type="entry name" value="Carb_anhydrase"/>
    <property type="match status" value="2"/>
</dbReference>
<dbReference type="AlphaFoldDB" id="K1RKE6"/>
<dbReference type="Gene3D" id="3.10.200.10">
    <property type="entry name" value="Alpha carbonic anhydrase"/>
    <property type="match status" value="2"/>
</dbReference>